<evidence type="ECO:0000313" key="4">
    <source>
        <dbReference type="EMBL" id="PYI07776.1"/>
    </source>
</evidence>
<reference evidence="4 5" key="1">
    <citation type="submission" date="2018-02" db="EMBL/GenBank/DDBJ databases">
        <title>The genomes of Aspergillus section Nigri reveals drivers in fungal speciation.</title>
        <authorList>
            <consortium name="DOE Joint Genome Institute"/>
            <person name="Vesth T.C."/>
            <person name="Nybo J."/>
            <person name="Theobald S."/>
            <person name="Brandl J."/>
            <person name="Frisvad J.C."/>
            <person name="Nielsen K.F."/>
            <person name="Lyhne E.K."/>
            <person name="Kogle M.E."/>
            <person name="Kuo A."/>
            <person name="Riley R."/>
            <person name="Clum A."/>
            <person name="Nolan M."/>
            <person name="Lipzen A."/>
            <person name="Salamov A."/>
            <person name="Henrissat B."/>
            <person name="Wiebenga A."/>
            <person name="De vries R.P."/>
            <person name="Grigoriev I.V."/>
            <person name="Mortensen U.H."/>
            <person name="Andersen M.R."/>
            <person name="Baker S.E."/>
        </authorList>
    </citation>
    <scope>NUCLEOTIDE SEQUENCE [LARGE SCALE GENOMIC DNA]</scope>
    <source>
        <strain evidence="4 5">CBS 121057</strain>
    </source>
</reference>
<dbReference type="Pfam" id="PF12754">
    <property type="entry name" value="Get5_N"/>
    <property type="match status" value="1"/>
</dbReference>
<feature type="domain" description="Get5 C-terminal" evidence="3">
    <location>
        <begin position="179"/>
        <end position="228"/>
    </location>
</feature>
<dbReference type="AlphaFoldDB" id="A0A319EC92"/>
<evidence type="ECO:0008006" key="6">
    <source>
        <dbReference type="Google" id="ProtNLM"/>
    </source>
</evidence>
<proteinExistence type="predicted"/>
<feature type="region of interest" description="Disordered" evidence="1">
    <location>
        <begin position="163"/>
        <end position="189"/>
    </location>
</feature>
<dbReference type="InterPro" id="IPR049256">
    <property type="entry name" value="Get5_C"/>
</dbReference>
<keyword evidence="5" id="KW-1185">Reference proteome</keyword>
<dbReference type="InterPro" id="IPR024737">
    <property type="entry name" value="Get5_N"/>
</dbReference>
<evidence type="ECO:0000313" key="5">
    <source>
        <dbReference type="Proteomes" id="UP000248423"/>
    </source>
</evidence>
<feature type="domain" description="Get5 N-terminal" evidence="2">
    <location>
        <begin position="6"/>
        <end position="156"/>
    </location>
</feature>
<name>A0A319EC92_ASPSB</name>
<dbReference type="Pfam" id="PF17183">
    <property type="entry name" value="Get5_C"/>
    <property type="match status" value="1"/>
</dbReference>
<dbReference type="Gene3D" id="1.10.286.70">
    <property type="entry name" value="Get5 dimerization domain"/>
    <property type="match status" value="1"/>
</dbReference>
<organism evidence="4 5">
    <name type="scientific">Aspergillus sclerotiicarbonarius (strain CBS 121057 / IBT 28362)</name>
    <dbReference type="NCBI Taxonomy" id="1448318"/>
    <lineage>
        <taxon>Eukaryota</taxon>
        <taxon>Fungi</taxon>
        <taxon>Dikarya</taxon>
        <taxon>Ascomycota</taxon>
        <taxon>Pezizomycotina</taxon>
        <taxon>Eurotiomycetes</taxon>
        <taxon>Eurotiomycetidae</taxon>
        <taxon>Eurotiales</taxon>
        <taxon>Aspergillaceae</taxon>
        <taxon>Aspergillus</taxon>
        <taxon>Aspergillus subgen. Circumdati</taxon>
    </lineage>
</organism>
<dbReference type="EMBL" id="KZ826339">
    <property type="protein sequence ID" value="PYI07776.1"/>
    <property type="molecule type" value="Genomic_DNA"/>
</dbReference>
<evidence type="ECO:0000256" key="1">
    <source>
        <dbReference type="SAM" id="MobiDB-lite"/>
    </source>
</evidence>
<dbReference type="VEuPathDB" id="FungiDB:BO78DRAFT_460261"/>
<evidence type="ECO:0000259" key="2">
    <source>
        <dbReference type="Pfam" id="PF12754"/>
    </source>
</evidence>
<accession>A0A319EC92</accession>
<sequence>MSEVSFVKTFLSALDSRPIKLRADYVLDEEQVGPRVPYLLPRLQAPHPEMPKKVTPTMAPGSSKSITVHLKSARNPALEFSLPNAPITTTSVQDLKDAVRDRVADAQDNKISLEKIKILYKRKPVTGKTIAEVLADEPGMLAGGKEVEFGVMIMGGAKVVEPVSGQEKEGGEGNVSPTPKAAVGPSGEEVLQTEAFWDDLQGFLEQRIKDTEEAKKLRELFNGAWVASR</sequence>
<dbReference type="Proteomes" id="UP000248423">
    <property type="component" value="Unassembled WGS sequence"/>
</dbReference>
<evidence type="ECO:0000259" key="3">
    <source>
        <dbReference type="Pfam" id="PF17183"/>
    </source>
</evidence>
<dbReference type="OrthoDB" id="5366541at2759"/>
<gene>
    <name evidence="4" type="ORF">BO78DRAFT_460261</name>
</gene>
<protein>
    <recommendedName>
        <fullName evidence="6">Cell-cycle control medial ring component</fullName>
    </recommendedName>
</protein>